<dbReference type="InterPro" id="IPR016064">
    <property type="entry name" value="NAD/diacylglycerol_kinase_sf"/>
</dbReference>
<reference evidence="2 3" key="1">
    <citation type="submission" date="2019-12" db="EMBL/GenBank/DDBJ databases">
        <title>Devosia maris sp. nov., isolated from the deep seawater.</title>
        <authorList>
            <person name="Liu Y."/>
        </authorList>
    </citation>
    <scope>NUCLEOTIDE SEQUENCE [LARGE SCALE GENOMIC DNA]</scope>
    <source>
        <strain evidence="2 3">L53-10-65</strain>
    </source>
</reference>
<dbReference type="Gene3D" id="2.60.200.40">
    <property type="match status" value="1"/>
</dbReference>
<accession>A0A7X3FS50</accession>
<dbReference type="RefSeq" id="WP_157290445.1">
    <property type="nucleotide sequence ID" value="NZ_WQRF01000003.1"/>
</dbReference>
<dbReference type="InterPro" id="IPR004363">
    <property type="entry name" value="Methylgl_synth"/>
</dbReference>
<dbReference type="EMBL" id="WQRF01000003">
    <property type="protein sequence ID" value="MVS99613.1"/>
    <property type="molecule type" value="Genomic_DNA"/>
</dbReference>
<proteinExistence type="predicted"/>
<keyword evidence="2" id="KW-0808">Transferase</keyword>
<dbReference type="GO" id="GO:0016301">
    <property type="term" value="F:kinase activity"/>
    <property type="evidence" value="ECO:0007669"/>
    <property type="project" value="UniProtKB-KW"/>
</dbReference>
<dbReference type="AlphaFoldDB" id="A0A7X3FS50"/>
<dbReference type="Pfam" id="PF00781">
    <property type="entry name" value="DAGK_cat"/>
    <property type="match status" value="1"/>
</dbReference>
<comment type="caution">
    <text evidence="2">The sequence shown here is derived from an EMBL/GenBank/DDBJ whole genome shotgun (WGS) entry which is preliminary data.</text>
</comment>
<keyword evidence="3" id="KW-1185">Reference proteome</keyword>
<dbReference type="InterPro" id="IPR001206">
    <property type="entry name" value="Diacylglycerol_kinase_cat_dom"/>
</dbReference>
<evidence type="ECO:0000313" key="3">
    <source>
        <dbReference type="Proteomes" id="UP000438106"/>
    </source>
</evidence>
<dbReference type="Gene3D" id="3.40.50.10330">
    <property type="entry name" value="Probable inorganic polyphosphate/atp-NAD kinase, domain 1"/>
    <property type="match status" value="1"/>
</dbReference>
<dbReference type="SMART" id="SM00046">
    <property type="entry name" value="DAGKc"/>
    <property type="match status" value="1"/>
</dbReference>
<protein>
    <submittedName>
        <fullName evidence="2">Diacylglycerol kinase family lipid kinase</fullName>
    </submittedName>
</protein>
<dbReference type="PROSITE" id="PS50146">
    <property type="entry name" value="DAGK"/>
    <property type="match status" value="1"/>
</dbReference>
<dbReference type="InterPro" id="IPR017438">
    <property type="entry name" value="ATP-NAD_kinase_N"/>
</dbReference>
<keyword evidence="2" id="KW-0418">Kinase</keyword>
<evidence type="ECO:0000259" key="1">
    <source>
        <dbReference type="PROSITE" id="PS50146"/>
    </source>
</evidence>
<name>A0A7X3FS50_9HYPH</name>
<dbReference type="GO" id="GO:0019242">
    <property type="term" value="P:methylglyoxal biosynthetic process"/>
    <property type="evidence" value="ECO:0007669"/>
    <property type="project" value="InterPro"/>
</dbReference>
<dbReference type="SUPFAM" id="SSF111331">
    <property type="entry name" value="NAD kinase/diacylglycerol kinase-like"/>
    <property type="match status" value="1"/>
</dbReference>
<dbReference type="GO" id="GO:0005829">
    <property type="term" value="C:cytosol"/>
    <property type="evidence" value="ECO:0007669"/>
    <property type="project" value="TreeGrafter"/>
</dbReference>
<sequence length="306" mass="32722">MKIRAILNKDGGTLRTMDLDEICAMAADLFAREGHELDCTIVAGKDVEQALKAAAKDPSVEAVIAGGGDGTISAAAGIAFKSNKPLGVLPAGTMNLFARALGMPLELDRALAAIARGEVDRIDIATANGRPFVHQFGVGIHARLVRIRNGMVYRSRVGKMLASLRAILAAAVNPPRFEVELHTEKGDRTVTATGVAISNNPLDDSPVPVAMTLNSGRLGVYVAHSVSTRELLNLALDVMSGSWRANPAVSETEVRDLILRFPKRKRGTHAVVDGELIDLENAVDLQLHPLALPVIRPPADMRTDRR</sequence>
<dbReference type="PANTHER" id="PTHR30492:SF0">
    <property type="entry name" value="METHYLGLYOXAL SYNTHASE"/>
    <property type="match status" value="1"/>
</dbReference>
<organism evidence="2 3">
    <name type="scientific">Devosia marina</name>
    <dbReference type="NCBI Taxonomy" id="2683198"/>
    <lineage>
        <taxon>Bacteria</taxon>
        <taxon>Pseudomonadati</taxon>
        <taxon>Pseudomonadota</taxon>
        <taxon>Alphaproteobacteria</taxon>
        <taxon>Hyphomicrobiales</taxon>
        <taxon>Devosiaceae</taxon>
        <taxon>Devosia</taxon>
    </lineage>
</organism>
<dbReference type="GO" id="GO:0008929">
    <property type="term" value="F:methylglyoxal synthase activity"/>
    <property type="evidence" value="ECO:0007669"/>
    <property type="project" value="InterPro"/>
</dbReference>
<evidence type="ECO:0000313" key="2">
    <source>
        <dbReference type="EMBL" id="MVS99613.1"/>
    </source>
</evidence>
<dbReference type="PANTHER" id="PTHR30492">
    <property type="entry name" value="METHYLGLYOXAL SYNTHASE"/>
    <property type="match status" value="1"/>
</dbReference>
<feature type="domain" description="DAGKc" evidence="1">
    <location>
        <begin position="1"/>
        <end position="131"/>
    </location>
</feature>
<dbReference type="Proteomes" id="UP000438106">
    <property type="component" value="Unassembled WGS sequence"/>
</dbReference>
<gene>
    <name evidence="2" type="ORF">GO014_11325</name>
</gene>